<comment type="caution">
    <text evidence="2">The sequence shown here is derived from an EMBL/GenBank/DDBJ whole genome shotgun (WGS) entry which is preliminary data.</text>
</comment>
<dbReference type="Proteomes" id="UP000253987">
    <property type="component" value="Unassembled WGS sequence"/>
</dbReference>
<accession>A0A2V3ZQ83</accession>
<dbReference type="InterPro" id="IPR011330">
    <property type="entry name" value="Glyco_hydro/deAcase_b/a-brl"/>
</dbReference>
<evidence type="ECO:0000313" key="3">
    <source>
        <dbReference type="Proteomes" id="UP000253987"/>
    </source>
</evidence>
<dbReference type="PANTHER" id="PTHR30105:SF2">
    <property type="entry name" value="DIVERGENT POLYSACCHARIDE DEACETYLASE SUPERFAMILY"/>
    <property type="match status" value="1"/>
</dbReference>
<dbReference type="RefSeq" id="WP_114611573.1">
    <property type="nucleotide sequence ID" value="NZ_QFWX01000001.1"/>
</dbReference>
<protein>
    <recommendedName>
        <fullName evidence="4">Divergent polysaccharide deacetylase family protein</fullName>
    </recommendedName>
</protein>
<dbReference type="PANTHER" id="PTHR30105">
    <property type="entry name" value="UNCHARACTERIZED YIBQ-RELATED"/>
    <property type="match status" value="1"/>
</dbReference>
<dbReference type="OrthoDB" id="9784811at2"/>
<evidence type="ECO:0000313" key="2">
    <source>
        <dbReference type="EMBL" id="PXX93648.1"/>
    </source>
</evidence>
<dbReference type="CDD" id="cd10936">
    <property type="entry name" value="CE4_DAC2"/>
    <property type="match status" value="1"/>
</dbReference>
<evidence type="ECO:0008006" key="4">
    <source>
        <dbReference type="Google" id="ProtNLM"/>
    </source>
</evidence>
<dbReference type="GO" id="GO:0005975">
    <property type="term" value="P:carbohydrate metabolic process"/>
    <property type="evidence" value="ECO:0007669"/>
    <property type="project" value="InterPro"/>
</dbReference>
<dbReference type="SUPFAM" id="SSF88713">
    <property type="entry name" value="Glycoside hydrolase/deacetylase"/>
    <property type="match status" value="1"/>
</dbReference>
<organism evidence="2 3">
    <name type="scientific">Marinobacter vulgaris</name>
    <dbReference type="NCBI Taxonomy" id="1928331"/>
    <lineage>
        <taxon>Bacteria</taxon>
        <taxon>Pseudomonadati</taxon>
        <taxon>Pseudomonadota</taxon>
        <taxon>Gammaproteobacteria</taxon>
        <taxon>Pseudomonadales</taxon>
        <taxon>Marinobacteraceae</taxon>
        <taxon>Marinobacter</taxon>
    </lineage>
</organism>
<dbReference type="AlphaFoldDB" id="A0A2V3ZQ83"/>
<dbReference type="Pfam" id="PF04748">
    <property type="entry name" value="Polysacc_deac_2"/>
    <property type="match status" value="1"/>
</dbReference>
<gene>
    <name evidence="2" type="ORF">DIT71_02285</name>
</gene>
<dbReference type="InterPro" id="IPR006837">
    <property type="entry name" value="Divergent_DAC"/>
</dbReference>
<keyword evidence="3" id="KW-1185">Reference proteome</keyword>
<dbReference type="EMBL" id="QFWX01000001">
    <property type="protein sequence ID" value="PXX93648.1"/>
    <property type="molecule type" value="Genomic_DNA"/>
</dbReference>
<proteinExistence type="predicted"/>
<sequence length="276" mass="30562">MKVLPTLIAAILAASSPAIARAEQDSSQQMPPTIAIIIDDMGHNLVEGRRLIGLEQPITLAFLPYRRHTTELAEQAYRNQKEIMLHAPMANTRNIGLGPGGLIPGMGKDSIATTLRRALQSIPHVRGVNNHMGSLLTQQLEAMDWVMSELDHYPVYFVDSRTIASSIAGKVAASYRIPTLTRDVFLDHEQTEEYLDKQFRLLIKRAKENGSAVGIGHPHKVTVDYLEKRLPELDEEGIAIATVSGVWAMRNGNRPMFAEGEKRAIRPALAKQSRSD</sequence>
<name>A0A2V3ZQ83_9GAMM</name>
<evidence type="ECO:0000256" key="1">
    <source>
        <dbReference type="SAM" id="SignalP"/>
    </source>
</evidence>
<keyword evidence="1" id="KW-0732">Signal</keyword>
<feature type="chain" id="PRO_5015863375" description="Divergent polysaccharide deacetylase family protein" evidence="1">
    <location>
        <begin position="21"/>
        <end position="276"/>
    </location>
</feature>
<dbReference type="Gene3D" id="3.20.20.370">
    <property type="entry name" value="Glycoside hydrolase/deacetylase"/>
    <property type="match status" value="1"/>
</dbReference>
<reference evidence="3" key="1">
    <citation type="submission" date="2018-05" db="EMBL/GenBank/DDBJ databases">
        <authorList>
            <person name="Lu D."/>
        </authorList>
    </citation>
    <scope>NUCLEOTIDE SEQUENCE [LARGE SCALE GENOMIC DNA]</scope>
    <source>
        <strain evidence="3">F01</strain>
    </source>
</reference>
<feature type="signal peptide" evidence="1">
    <location>
        <begin position="1"/>
        <end position="20"/>
    </location>
</feature>
<reference evidence="2 3" key="2">
    <citation type="submission" date="2018-06" db="EMBL/GenBank/DDBJ databases">
        <title>Marinobactersediminissp. nov, a moderately halophilic bacterium isolated from marine solar saltern.</title>
        <authorList>
            <person name="Zhang Y."/>
        </authorList>
    </citation>
    <scope>NUCLEOTIDE SEQUENCE [LARGE SCALE GENOMIC DNA]</scope>
    <source>
        <strain evidence="2 3">F01</strain>
    </source>
</reference>